<gene>
    <name evidence="6" type="ORF">FB468_3224</name>
</gene>
<dbReference type="PANTHER" id="PTHR10146:SF14">
    <property type="entry name" value="PYRIDOXAL PHOSPHATE HOMEOSTASIS PROTEIN"/>
    <property type="match status" value="1"/>
</dbReference>
<dbReference type="InterPro" id="IPR029066">
    <property type="entry name" value="PLP-binding_barrel"/>
</dbReference>
<accession>A0A542XXY6</accession>
<keyword evidence="7" id="KW-1185">Reference proteome</keyword>
<comment type="similarity">
    <text evidence="2 4">Belongs to the pyridoxal phosphate-binding protein YggS/PROSC family.</text>
</comment>
<dbReference type="HAMAP" id="MF_02087">
    <property type="entry name" value="PLP_homeostasis"/>
    <property type="match status" value="1"/>
</dbReference>
<sequence length="272" mass="29522">MTNQPGADDLPIHDFPTATSVAEFTQNIADVRANISRAAERVGRSPDDVQLLPVSKTVPEERVRLAIAAGCTQLGENKVQEAKRKATNLADLGVEWSVIGHLQTNKARDVAEFASEFQALDTLRAAAALDRRLQAAGRSLDVYVQVNTSAEPQKYGLPPEELEAFLRELPQYGSLRVRGLMTLAVFTSDIPRVRTCFTLLRTLRDRMRDIDPALVGDGGLSMGMSGDYEVAIEEGATCVRVGQAIFGARQVPDSHYWPDAFPADGDAVAAEA</sequence>
<feature type="domain" description="Alanine racemase N-terminal" evidence="5">
    <location>
        <begin position="28"/>
        <end position="249"/>
    </location>
</feature>
<dbReference type="Proteomes" id="UP000319094">
    <property type="component" value="Unassembled WGS sequence"/>
</dbReference>
<dbReference type="AlphaFoldDB" id="A0A542XXY6"/>
<dbReference type="InterPro" id="IPR001608">
    <property type="entry name" value="Ala_racemase_N"/>
</dbReference>
<dbReference type="Pfam" id="PF01168">
    <property type="entry name" value="Ala_racemase_N"/>
    <property type="match status" value="1"/>
</dbReference>
<evidence type="ECO:0000313" key="6">
    <source>
        <dbReference type="EMBL" id="TQL40702.1"/>
    </source>
</evidence>
<dbReference type="InterPro" id="IPR011078">
    <property type="entry name" value="PyrdxlP_homeostasis"/>
</dbReference>
<dbReference type="GO" id="GO:0030170">
    <property type="term" value="F:pyridoxal phosphate binding"/>
    <property type="evidence" value="ECO:0007669"/>
    <property type="project" value="UniProtKB-UniRule"/>
</dbReference>
<comment type="cofactor">
    <cofactor evidence="3">
        <name>pyridoxal 5'-phosphate</name>
        <dbReference type="ChEBI" id="CHEBI:597326"/>
    </cofactor>
</comment>
<feature type="modified residue" description="N6-(pyridoxal phosphate)lysine" evidence="2 3">
    <location>
        <position position="56"/>
    </location>
</feature>
<dbReference type="OrthoDB" id="9804072at2"/>
<comment type="function">
    <text evidence="2">Pyridoxal 5'-phosphate (PLP)-binding protein, which is involved in PLP homeostasis.</text>
</comment>
<evidence type="ECO:0000256" key="1">
    <source>
        <dbReference type="ARBA" id="ARBA00022898"/>
    </source>
</evidence>
<evidence type="ECO:0000256" key="4">
    <source>
        <dbReference type="RuleBase" id="RU004514"/>
    </source>
</evidence>
<evidence type="ECO:0000256" key="2">
    <source>
        <dbReference type="HAMAP-Rule" id="MF_02087"/>
    </source>
</evidence>
<dbReference type="PANTHER" id="PTHR10146">
    <property type="entry name" value="PROLINE SYNTHETASE CO-TRANSCRIBED BACTERIAL HOMOLOG PROTEIN"/>
    <property type="match status" value="1"/>
</dbReference>
<reference evidence="6 7" key="1">
    <citation type="submission" date="2019-06" db="EMBL/GenBank/DDBJ databases">
        <title>Sequencing the genomes of 1000 actinobacteria strains.</title>
        <authorList>
            <person name="Klenk H.-P."/>
        </authorList>
    </citation>
    <scope>NUCLEOTIDE SEQUENCE [LARGE SCALE GENOMIC DNA]</scope>
    <source>
        <strain evidence="6 7">DSM 8803</strain>
    </source>
</reference>
<name>A0A542XXY6_9MICO</name>
<dbReference type="FunFam" id="3.20.20.10:FF:000018">
    <property type="entry name" value="Pyridoxal phosphate homeostasis protein"/>
    <property type="match status" value="1"/>
</dbReference>
<evidence type="ECO:0000313" key="7">
    <source>
        <dbReference type="Proteomes" id="UP000319094"/>
    </source>
</evidence>
<comment type="caution">
    <text evidence="6">The sequence shown here is derived from an EMBL/GenBank/DDBJ whole genome shotgun (WGS) entry which is preliminary data.</text>
</comment>
<dbReference type="NCBIfam" id="TIGR00044">
    <property type="entry name" value="YggS family pyridoxal phosphate-dependent enzyme"/>
    <property type="match status" value="1"/>
</dbReference>
<keyword evidence="1 2" id="KW-0663">Pyridoxal phosphate</keyword>
<proteinExistence type="inferred from homology"/>
<dbReference type="Gene3D" id="3.20.20.10">
    <property type="entry name" value="Alanine racemase"/>
    <property type="match status" value="1"/>
</dbReference>
<evidence type="ECO:0000256" key="3">
    <source>
        <dbReference type="PIRSR" id="PIRSR004848-1"/>
    </source>
</evidence>
<dbReference type="SUPFAM" id="SSF51419">
    <property type="entry name" value="PLP-binding barrel"/>
    <property type="match status" value="1"/>
</dbReference>
<protein>
    <recommendedName>
        <fullName evidence="2">Pyridoxal phosphate homeostasis protein</fullName>
        <shortName evidence="2">PLP homeostasis protein</shortName>
    </recommendedName>
</protein>
<dbReference type="RefSeq" id="WP_141888761.1">
    <property type="nucleotide sequence ID" value="NZ_BAAAUY010000023.1"/>
</dbReference>
<organism evidence="6 7">
    <name type="scientific">Leucobacter komagatae</name>
    <dbReference type="NCBI Taxonomy" id="55969"/>
    <lineage>
        <taxon>Bacteria</taxon>
        <taxon>Bacillati</taxon>
        <taxon>Actinomycetota</taxon>
        <taxon>Actinomycetes</taxon>
        <taxon>Micrococcales</taxon>
        <taxon>Microbacteriaceae</taxon>
        <taxon>Leucobacter</taxon>
    </lineage>
</organism>
<dbReference type="EMBL" id="VFON01000002">
    <property type="protein sequence ID" value="TQL40702.1"/>
    <property type="molecule type" value="Genomic_DNA"/>
</dbReference>
<evidence type="ECO:0000259" key="5">
    <source>
        <dbReference type="Pfam" id="PF01168"/>
    </source>
</evidence>
<dbReference type="PIRSF" id="PIRSF004848">
    <property type="entry name" value="YBL036c_PLPDEIII"/>
    <property type="match status" value="1"/>
</dbReference>
<dbReference type="CDD" id="cd00635">
    <property type="entry name" value="PLPDE_III_YBL036c_like"/>
    <property type="match status" value="1"/>
</dbReference>